<evidence type="ECO:0000256" key="4">
    <source>
        <dbReference type="ARBA" id="ARBA00022989"/>
    </source>
</evidence>
<comment type="subcellular location">
    <subcellularLocation>
        <location evidence="1">Membrane</location>
        <topology evidence="1">Single-pass membrane protein</topology>
    </subcellularLocation>
    <subcellularLocation>
        <location evidence="7">Plastid</location>
        <location evidence="7">Chloroplast thylakoid membrane</location>
        <topology evidence="7">Single-pass membrane protein</topology>
    </subcellularLocation>
</comment>
<feature type="transmembrane region" description="Helical" evidence="7">
    <location>
        <begin position="6"/>
        <end position="29"/>
    </location>
</feature>
<accession>A0A6H1XDS7</accession>
<sequence>MNNLEVLFQLISLFFVLVAGPAVVVLVAARKGNL</sequence>
<comment type="subunit">
    <text evidence="7">PSII is composed of 1 copy each of membrane proteins PsbA, PsbB, PsbC, PsbD, PsbE, PsbF, PsbH, PsbI, PsbJ, PsbK, PsbL, PsbM, PsbT, PsbX, PsbY, PsbZ, Psb30/Ycf12, peripheral proteins of the oxygen-evolving complex and a large number of cofactors. It forms dimeric complexes.</text>
</comment>
<keyword evidence="8" id="KW-0150">Chloroplast</keyword>
<keyword evidence="7" id="KW-0793">Thylakoid</keyword>
<comment type="similarity">
    <text evidence="7">Belongs to the Psb30/Ycf12 family.</text>
</comment>
<evidence type="ECO:0000313" key="8">
    <source>
        <dbReference type="EMBL" id="QJA13715.1"/>
    </source>
</evidence>
<geneLocation type="chloroplast" evidence="8"/>
<reference evidence="8" key="1">
    <citation type="submission" date="2019-11" db="EMBL/GenBank/DDBJ databases">
        <title>The Chloroplast Genome of the Green Alga Aphanochaete elegans.</title>
        <authorList>
            <person name="Liu B."/>
        </authorList>
    </citation>
    <scope>NUCLEOTIDE SEQUENCE</scope>
</reference>
<dbReference type="GO" id="GO:0009523">
    <property type="term" value="C:photosystem II"/>
    <property type="evidence" value="ECO:0007669"/>
    <property type="project" value="UniProtKB-KW"/>
</dbReference>
<organism evidence="8">
    <name type="scientific">Aphanochaete elegans</name>
    <dbReference type="NCBI Taxonomy" id="764105"/>
    <lineage>
        <taxon>Eukaryota</taxon>
        <taxon>Viridiplantae</taxon>
        <taxon>Chlorophyta</taxon>
        <taxon>core chlorophytes</taxon>
        <taxon>Chlorophyceae</taxon>
        <taxon>OCC clade</taxon>
        <taxon>Chaetophorales</taxon>
        <taxon>Aphanochaetaceae</taxon>
        <taxon>Aphanochaete</taxon>
    </lineage>
</organism>
<dbReference type="InterPro" id="IPR010284">
    <property type="entry name" value="PSII_Ycf12_core-subunit"/>
</dbReference>
<proteinExistence type="inferred from homology"/>
<keyword evidence="6 7" id="KW-0604">Photosystem II</keyword>
<keyword evidence="5 7" id="KW-0472">Membrane</keyword>
<dbReference type="GeneID" id="54626570"/>
<dbReference type="NCBIfam" id="NF010239">
    <property type="entry name" value="PRK13686.1"/>
    <property type="match status" value="1"/>
</dbReference>
<dbReference type="HAMAP" id="MF_01329">
    <property type="entry name" value="PSII_Psb30_Ycf12"/>
    <property type="match status" value="1"/>
</dbReference>
<dbReference type="Pfam" id="PF05969">
    <property type="entry name" value="PSII_Ycf12"/>
    <property type="match status" value="1"/>
</dbReference>
<evidence type="ECO:0000256" key="3">
    <source>
        <dbReference type="ARBA" id="ARBA00022692"/>
    </source>
</evidence>
<keyword evidence="3 7" id="KW-0812">Transmembrane</keyword>
<gene>
    <name evidence="7 8" type="primary">ycf12</name>
    <name evidence="7" type="synonym">psb30</name>
</gene>
<evidence type="ECO:0000256" key="7">
    <source>
        <dbReference type="HAMAP-Rule" id="MF_01329"/>
    </source>
</evidence>
<dbReference type="RefSeq" id="YP_009774524.1">
    <property type="nucleotide sequence ID" value="NC_047440.1"/>
</dbReference>
<evidence type="ECO:0000256" key="5">
    <source>
        <dbReference type="ARBA" id="ARBA00023136"/>
    </source>
</evidence>
<evidence type="ECO:0000256" key="1">
    <source>
        <dbReference type="ARBA" id="ARBA00004167"/>
    </source>
</evidence>
<evidence type="ECO:0000256" key="6">
    <source>
        <dbReference type="ARBA" id="ARBA00023276"/>
    </source>
</evidence>
<evidence type="ECO:0000256" key="2">
    <source>
        <dbReference type="ARBA" id="ARBA00022531"/>
    </source>
</evidence>
<comment type="function">
    <text evidence="7">A core subunit of photosystem II (PSII), probably helps stabilize the reaction center.</text>
</comment>
<keyword evidence="4 7" id="KW-1133">Transmembrane helix</keyword>
<dbReference type="AlphaFoldDB" id="A0A6H1XDS7"/>
<name>A0A6H1XDS7_9CHLO</name>
<dbReference type="GO" id="GO:0015979">
    <property type="term" value="P:photosynthesis"/>
    <property type="evidence" value="ECO:0007669"/>
    <property type="project" value="UniProtKB-KW"/>
</dbReference>
<dbReference type="EMBL" id="MN701585">
    <property type="protein sequence ID" value="QJA13715.1"/>
    <property type="molecule type" value="Genomic_DNA"/>
</dbReference>
<dbReference type="GO" id="GO:0009535">
    <property type="term" value="C:chloroplast thylakoid membrane"/>
    <property type="evidence" value="ECO:0007669"/>
    <property type="project" value="UniProtKB-SubCell"/>
</dbReference>
<keyword evidence="8" id="KW-0934">Plastid</keyword>
<keyword evidence="2 7" id="KW-0602">Photosynthesis</keyword>
<protein>
    <recommendedName>
        <fullName evidence="7">Photosystem II reaction center protein Psb30</fullName>
    </recommendedName>
    <alternativeName>
        <fullName evidence="7">Photosystem II reaction center protein Ycf12</fullName>
    </alternativeName>
</protein>